<sequence>MSALVLRFKGSIVLANVAKDGKMTVYVDGHEMPQKSFDASNPDSLIEADPFFPELGYEGIVHLHEALLQFPDANCFAYKKG</sequence>
<dbReference type="Proteomes" id="UP001489004">
    <property type="component" value="Unassembled WGS sequence"/>
</dbReference>
<dbReference type="AlphaFoldDB" id="A0AAW1R7A2"/>
<organism evidence="1 2">
    <name type="scientific">[Myrmecia] bisecta</name>
    <dbReference type="NCBI Taxonomy" id="41462"/>
    <lineage>
        <taxon>Eukaryota</taxon>
        <taxon>Viridiplantae</taxon>
        <taxon>Chlorophyta</taxon>
        <taxon>core chlorophytes</taxon>
        <taxon>Trebouxiophyceae</taxon>
        <taxon>Trebouxiales</taxon>
        <taxon>Trebouxiaceae</taxon>
        <taxon>Myrmecia</taxon>
    </lineage>
</organism>
<evidence type="ECO:0000313" key="1">
    <source>
        <dbReference type="EMBL" id="KAK9829672.1"/>
    </source>
</evidence>
<gene>
    <name evidence="1" type="ORF">WJX72_007287</name>
</gene>
<comment type="caution">
    <text evidence="1">The sequence shown here is derived from an EMBL/GenBank/DDBJ whole genome shotgun (WGS) entry which is preliminary data.</text>
</comment>
<accession>A0AAW1R7A2</accession>
<evidence type="ECO:0000313" key="2">
    <source>
        <dbReference type="Proteomes" id="UP001489004"/>
    </source>
</evidence>
<keyword evidence="2" id="KW-1185">Reference proteome</keyword>
<dbReference type="EMBL" id="JALJOR010000001">
    <property type="protein sequence ID" value="KAK9829672.1"/>
    <property type="molecule type" value="Genomic_DNA"/>
</dbReference>
<reference evidence="1 2" key="1">
    <citation type="journal article" date="2024" name="Nat. Commun.">
        <title>Phylogenomics reveals the evolutionary origins of lichenization in chlorophyte algae.</title>
        <authorList>
            <person name="Puginier C."/>
            <person name="Libourel C."/>
            <person name="Otte J."/>
            <person name="Skaloud P."/>
            <person name="Haon M."/>
            <person name="Grisel S."/>
            <person name="Petersen M."/>
            <person name="Berrin J.G."/>
            <person name="Delaux P.M."/>
            <person name="Dal Grande F."/>
            <person name="Keller J."/>
        </authorList>
    </citation>
    <scope>NUCLEOTIDE SEQUENCE [LARGE SCALE GENOMIC DNA]</scope>
    <source>
        <strain evidence="1 2">SAG 2043</strain>
    </source>
</reference>
<protein>
    <submittedName>
        <fullName evidence="1">Uncharacterized protein</fullName>
    </submittedName>
</protein>
<proteinExistence type="predicted"/>
<name>A0AAW1R7A2_9CHLO</name>